<dbReference type="EnsemblMetazoa" id="CJA28819b.1">
    <property type="protein sequence ID" value="CJA28819b.1"/>
    <property type="gene ID" value="WBGene00184393"/>
</dbReference>
<dbReference type="SUPFAM" id="SSF46689">
    <property type="entry name" value="Homeodomain-like"/>
    <property type="match status" value="1"/>
</dbReference>
<feature type="compositionally biased region" description="Basic residues" evidence="2">
    <location>
        <begin position="239"/>
        <end position="250"/>
    </location>
</feature>
<dbReference type="GO" id="GO:0015074">
    <property type="term" value="P:DNA integration"/>
    <property type="evidence" value="ECO:0007669"/>
    <property type="project" value="InterPro"/>
</dbReference>
<reference evidence="4" key="2">
    <citation type="submission" date="2022-06" db="UniProtKB">
        <authorList>
            <consortium name="EnsemblMetazoa"/>
        </authorList>
    </citation>
    <scope>IDENTIFICATION</scope>
    <source>
        <strain evidence="4">DF5081</strain>
    </source>
</reference>
<dbReference type="Pfam" id="PF01498">
    <property type="entry name" value="HTH_Tnp_Tc3_2"/>
    <property type="match status" value="1"/>
</dbReference>
<comment type="subcellular location">
    <subcellularLocation>
        <location evidence="1">Nucleus</location>
    </subcellularLocation>
</comment>
<reference evidence="5" key="1">
    <citation type="submission" date="2010-08" db="EMBL/GenBank/DDBJ databases">
        <authorList>
            <consortium name="Caenorhabditis japonica Sequencing Consortium"/>
            <person name="Wilson R.K."/>
        </authorList>
    </citation>
    <scope>NUCLEOTIDE SEQUENCE [LARGE SCALE GENOMIC DNA]</scope>
    <source>
        <strain evidence="5">DF5081</strain>
    </source>
</reference>
<keyword evidence="5" id="KW-1185">Reference proteome</keyword>
<dbReference type="Gene3D" id="3.30.420.10">
    <property type="entry name" value="Ribonuclease H-like superfamily/Ribonuclease H"/>
    <property type="match status" value="1"/>
</dbReference>
<protein>
    <submittedName>
        <fullName evidence="4">HTH_Tnp_Tc3_2 domain-containing protein</fullName>
    </submittedName>
</protein>
<organism evidence="4 5">
    <name type="scientific">Caenorhabditis japonica</name>
    <dbReference type="NCBI Taxonomy" id="281687"/>
    <lineage>
        <taxon>Eukaryota</taxon>
        <taxon>Metazoa</taxon>
        <taxon>Ecdysozoa</taxon>
        <taxon>Nematoda</taxon>
        <taxon>Chromadorea</taxon>
        <taxon>Rhabditida</taxon>
        <taxon>Rhabditina</taxon>
        <taxon>Rhabditomorpha</taxon>
        <taxon>Rhabditoidea</taxon>
        <taxon>Rhabditidae</taxon>
        <taxon>Peloderinae</taxon>
        <taxon>Caenorhabditis</taxon>
    </lineage>
</organism>
<evidence type="ECO:0000256" key="1">
    <source>
        <dbReference type="ARBA" id="ARBA00004123"/>
    </source>
</evidence>
<accession>A0A8R1IFZ6</accession>
<dbReference type="GO" id="GO:0006313">
    <property type="term" value="P:DNA transposition"/>
    <property type="evidence" value="ECO:0007669"/>
    <property type="project" value="InterPro"/>
</dbReference>
<sequence length="302" mass="34441">MHAVIIRGRQMGLDMPTLAKQFKTSKSVIWATLNTPNLSKATGRLLKTSSGDDRIIVRMSKKNPRQTNTDINSELKDQYGVQVSKDTVKRRLRHALLFRRRSVNKPMIPEKNRSAGLNNESKYLMIDTDGVTLVRRPGDKNNDPKYQVPTVKHGGGNVMMWGCFHANGVGFFIRITGTMESYMYKDILEKEMIPSGRSQMCRGWLFQQDNDPNHSSHYFNVADEPDETDEPDEPDRPRTNRTNRTNRGRSGRTADGRTNGRTGRTKIGPNGSLNFKDWIAQHRVNVMTWPSQSPDLNPFKHL</sequence>
<proteinExistence type="predicted"/>
<evidence type="ECO:0000313" key="5">
    <source>
        <dbReference type="Proteomes" id="UP000005237"/>
    </source>
</evidence>
<evidence type="ECO:0000313" key="4">
    <source>
        <dbReference type="EnsemblMetazoa" id="CJA28819b.1"/>
    </source>
</evidence>
<dbReference type="GO" id="GO:0003677">
    <property type="term" value="F:DNA binding"/>
    <property type="evidence" value="ECO:0007669"/>
    <property type="project" value="InterPro"/>
</dbReference>
<feature type="domain" description="Transposase Tc1-like" evidence="3">
    <location>
        <begin position="53"/>
        <end position="115"/>
    </location>
</feature>
<dbReference type="AlphaFoldDB" id="A0A8R1IFZ6"/>
<dbReference type="InterPro" id="IPR002492">
    <property type="entry name" value="Transposase_Tc1-like"/>
</dbReference>
<dbReference type="InterPro" id="IPR036397">
    <property type="entry name" value="RNaseH_sf"/>
</dbReference>
<dbReference type="InterPro" id="IPR009057">
    <property type="entry name" value="Homeodomain-like_sf"/>
</dbReference>
<dbReference type="Proteomes" id="UP000005237">
    <property type="component" value="Unassembled WGS sequence"/>
</dbReference>
<name>A0A8R1IFZ6_CAEJA</name>
<feature type="region of interest" description="Disordered" evidence="2">
    <location>
        <begin position="213"/>
        <end position="274"/>
    </location>
</feature>
<evidence type="ECO:0000259" key="3">
    <source>
        <dbReference type="Pfam" id="PF01498"/>
    </source>
</evidence>
<feature type="compositionally biased region" description="Acidic residues" evidence="2">
    <location>
        <begin position="223"/>
        <end position="233"/>
    </location>
</feature>
<evidence type="ECO:0000256" key="2">
    <source>
        <dbReference type="SAM" id="MobiDB-lite"/>
    </source>
</evidence>
<dbReference type="GO" id="GO:0005634">
    <property type="term" value="C:nucleus"/>
    <property type="evidence" value="ECO:0007669"/>
    <property type="project" value="UniProtKB-SubCell"/>
</dbReference>